<name>A0ABU6ZER8_9FABA</name>
<comment type="caution">
    <text evidence="1">The sequence shown here is derived from an EMBL/GenBank/DDBJ whole genome shotgun (WGS) entry which is preliminary data.</text>
</comment>
<proteinExistence type="predicted"/>
<evidence type="ECO:0000313" key="2">
    <source>
        <dbReference type="Proteomes" id="UP001341840"/>
    </source>
</evidence>
<reference evidence="1 2" key="1">
    <citation type="journal article" date="2023" name="Plants (Basel)">
        <title>Bridging the Gap: Combining Genomics and Transcriptomics Approaches to Understand Stylosanthes scabra, an Orphan Legume from the Brazilian Caatinga.</title>
        <authorList>
            <person name="Ferreira-Neto J.R.C."/>
            <person name="da Silva M.D."/>
            <person name="Binneck E."/>
            <person name="de Melo N.F."/>
            <person name="da Silva R.H."/>
            <person name="de Melo A.L.T.M."/>
            <person name="Pandolfi V."/>
            <person name="Bustamante F.O."/>
            <person name="Brasileiro-Vidal A.C."/>
            <person name="Benko-Iseppon A.M."/>
        </authorList>
    </citation>
    <scope>NUCLEOTIDE SEQUENCE [LARGE SCALE GENOMIC DNA]</scope>
    <source>
        <tissue evidence="1">Leaves</tissue>
    </source>
</reference>
<evidence type="ECO:0000313" key="1">
    <source>
        <dbReference type="EMBL" id="MED6220448.1"/>
    </source>
</evidence>
<accession>A0ABU6ZER8</accession>
<dbReference type="EMBL" id="JASCZI010272131">
    <property type="protein sequence ID" value="MED6220448.1"/>
    <property type="molecule type" value="Genomic_DNA"/>
</dbReference>
<dbReference type="Proteomes" id="UP001341840">
    <property type="component" value="Unassembled WGS sequence"/>
</dbReference>
<sequence>MSRDLDVGHMSVERVAYRHLNMLPPNQFKYKIFCVDGEEHVRGMFDLHGRYGPREVMELLTEIQTVQRAVGGPTRSGQGAAVAIHASRYSLGSTGGVYAD</sequence>
<keyword evidence="2" id="KW-1185">Reference proteome</keyword>
<organism evidence="1 2">
    <name type="scientific">Stylosanthes scabra</name>
    <dbReference type="NCBI Taxonomy" id="79078"/>
    <lineage>
        <taxon>Eukaryota</taxon>
        <taxon>Viridiplantae</taxon>
        <taxon>Streptophyta</taxon>
        <taxon>Embryophyta</taxon>
        <taxon>Tracheophyta</taxon>
        <taxon>Spermatophyta</taxon>
        <taxon>Magnoliopsida</taxon>
        <taxon>eudicotyledons</taxon>
        <taxon>Gunneridae</taxon>
        <taxon>Pentapetalae</taxon>
        <taxon>rosids</taxon>
        <taxon>fabids</taxon>
        <taxon>Fabales</taxon>
        <taxon>Fabaceae</taxon>
        <taxon>Papilionoideae</taxon>
        <taxon>50 kb inversion clade</taxon>
        <taxon>dalbergioids sensu lato</taxon>
        <taxon>Dalbergieae</taxon>
        <taxon>Pterocarpus clade</taxon>
        <taxon>Stylosanthes</taxon>
    </lineage>
</organism>
<protein>
    <submittedName>
        <fullName evidence="1">Uncharacterized protein</fullName>
    </submittedName>
</protein>
<gene>
    <name evidence="1" type="ORF">PIB30_044929</name>
</gene>